<keyword evidence="2" id="KW-1185">Reference proteome</keyword>
<evidence type="ECO:0000313" key="1">
    <source>
        <dbReference type="EMBL" id="QCE11283.1"/>
    </source>
</evidence>
<reference evidence="1 2" key="1">
    <citation type="submission" date="2019-04" db="EMBL/GenBank/DDBJ databases">
        <title>An improved genome assembly and genetic linkage map for asparagus bean, Vigna unguiculata ssp. sesquipedialis.</title>
        <authorList>
            <person name="Xia Q."/>
            <person name="Zhang R."/>
            <person name="Dong Y."/>
        </authorList>
    </citation>
    <scope>NUCLEOTIDE SEQUENCE [LARGE SCALE GENOMIC DNA]</scope>
    <source>
        <tissue evidence="1">Leaf</tissue>
    </source>
</reference>
<proteinExistence type="predicted"/>
<dbReference type="EMBL" id="CP039354">
    <property type="protein sequence ID" value="QCE11283.1"/>
    <property type="molecule type" value="Genomic_DNA"/>
</dbReference>
<name>A0A4D6NBS4_VIGUN</name>
<protein>
    <submittedName>
        <fullName evidence="1">Uncharacterized protein</fullName>
    </submittedName>
</protein>
<evidence type="ECO:0000313" key="2">
    <source>
        <dbReference type="Proteomes" id="UP000501690"/>
    </source>
</evidence>
<sequence length="77" mass="8444">MVVEEDDDVATLQLKRWLMVLLQIREDGGLVVVMVESRGGSKVLIYSRGDGGSVKEGAGMEQLQIWSCVCVVVLFTT</sequence>
<dbReference type="Proteomes" id="UP000501690">
    <property type="component" value="Linkage Group LG10"/>
</dbReference>
<gene>
    <name evidence="1" type="ORF">DEO72_LG10g2516</name>
</gene>
<dbReference type="AlphaFoldDB" id="A0A4D6NBS4"/>
<accession>A0A4D6NBS4</accession>
<organism evidence="1 2">
    <name type="scientific">Vigna unguiculata</name>
    <name type="common">Cowpea</name>
    <dbReference type="NCBI Taxonomy" id="3917"/>
    <lineage>
        <taxon>Eukaryota</taxon>
        <taxon>Viridiplantae</taxon>
        <taxon>Streptophyta</taxon>
        <taxon>Embryophyta</taxon>
        <taxon>Tracheophyta</taxon>
        <taxon>Spermatophyta</taxon>
        <taxon>Magnoliopsida</taxon>
        <taxon>eudicotyledons</taxon>
        <taxon>Gunneridae</taxon>
        <taxon>Pentapetalae</taxon>
        <taxon>rosids</taxon>
        <taxon>fabids</taxon>
        <taxon>Fabales</taxon>
        <taxon>Fabaceae</taxon>
        <taxon>Papilionoideae</taxon>
        <taxon>50 kb inversion clade</taxon>
        <taxon>NPAAA clade</taxon>
        <taxon>indigoferoid/millettioid clade</taxon>
        <taxon>Phaseoleae</taxon>
        <taxon>Vigna</taxon>
    </lineage>
</organism>